<gene>
    <name evidence="5" type="ORF">GRI47_04455</name>
</gene>
<evidence type="ECO:0000256" key="3">
    <source>
        <dbReference type="PIRSR" id="PIRSR029775-1"/>
    </source>
</evidence>
<feature type="domain" description="Chorismate mutase" evidence="4">
    <location>
        <begin position="8"/>
        <end position="98"/>
    </location>
</feature>
<protein>
    <recommendedName>
        <fullName evidence="1">chorismate mutase</fullName>
        <ecNumber evidence="1">5.4.99.5</ecNumber>
    </recommendedName>
</protein>
<dbReference type="GO" id="GO:0046417">
    <property type="term" value="P:chorismate metabolic process"/>
    <property type="evidence" value="ECO:0007669"/>
    <property type="project" value="InterPro"/>
</dbReference>
<comment type="caution">
    <text evidence="5">The sequence shown here is derived from an EMBL/GenBank/DDBJ whole genome shotgun (WGS) entry which is preliminary data.</text>
</comment>
<dbReference type="RefSeq" id="WP_160660138.1">
    <property type="nucleotide sequence ID" value="NZ_BAABDV010000001.1"/>
</dbReference>
<dbReference type="GO" id="GO:0016835">
    <property type="term" value="F:carbon-oxygen lyase activity"/>
    <property type="evidence" value="ECO:0007669"/>
    <property type="project" value="InterPro"/>
</dbReference>
<keyword evidence="2" id="KW-0413">Isomerase</keyword>
<dbReference type="SMART" id="SM00830">
    <property type="entry name" value="CM_2"/>
    <property type="match status" value="1"/>
</dbReference>
<dbReference type="PANTHER" id="PTHR38041">
    <property type="entry name" value="CHORISMATE MUTASE"/>
    <property type="match status" value="1"/>
</dbReference>
<name>A0A844Y898_9SPHN</name>
<dbReference type="GO" id="GO:0004106">
    <property type="term" value="F:chorismate mutase activity"/>
    <property type="evidence" value="ECO:0007669"/>
    <property type="project" value="UniProtKB-EC"/>
</dbReference>
<evidence type="ECO:0000256" key="1">
    <source>
        <dbReference type="ARBA" id="ARBA00012404"/>
    </source>
</evidence>
<dbReference type="Gene3D" id="1.20.59.10">
    <property type="entry name" value="Chorismate mutase"/>
    <property type="match status" value="1"/>
</dbReference>
<dbReference type="OrthoDB" id="514491at2"/>
<dbReference type="InterPro" id="IPR036979">
    <property type="entry name" value="CM_dom_sf"/>
</dbReference>
<feature type="binding site" evidence="3">
    <location>
        <position position="18"/>
    </location>
    <ligand>
        <name>substrate</name>
    </ligand>
</feature>
<sequence>MDTDYLLPDDCTTMAEVRRGVDATDRELMALLDRRFGYMRAAARIKTDRTVVRDEARKAEVIANARSDAGKRGLPADKIEQMWELLVETSIGYELIEWDRIRA</sequence>
<feature type="binding site" evidence="3">
    <location>
        <position position="35"/>
    </location>
    <ligand>
        <name>substrate</name>
    </ligand>
</feature>
<evidence type="ECO:0000313" key="5">
    <source>
        <dbReference type="EMBL" id="MXO53258.1"/>
    </source>
</evidence>
<organism evidence="5 6">
    <name type="scientific">Qipengyuania pelagi</name>
    <dbReference type="NCBI Taxonomy" id="994320"/>
    <lineage>
        <taxon>Bacteria</taxon>
        <taxon>Pseudomonadati</taxon>
        <taxon>Pseudomonadota</taxon>
        <taxon>Alphaproteobacteria</taxon>
        <taxon>Sphingomonadales</taxon>
        <taxon>Erythrobacteraceae</taxon>
        <taxon>Qipengyuania</taxon>
    </lineage>
</organism>
<evidence type="ECO:0000256" key="2">
    <source>
        <dbReference type="ARBA" id="ARBA00023235"/>
    </source>
</evidence>
<dbReference type="EC" id="5.4.99.5" evidence="1"/>
<proteinExistence type="predicted"/>
<dbReference type="Pfam" id="PF01817">
    <property type="entry name" value="CM_2"/>
    <property type="match status" value="1"/>
</dbReference>
<accession>A0A844Y898</accession>
<dbReference type="InterPro" id="IPR008241">
    <property type="entry name" value="Isochorismate_pyruvate-lyase"/>
</dbReference>
<feature type="binding site" evidence="3">
    <location>
        <position position="94"/>
    </location>
    <ligand>
        <name>substrate</name>
    </ligand>
</feature>
<dbReference type="InterPro" id="IPR002701">
    <property type="entry name" value="CM_II_prokaryot"/>
</dbReference>
<dbReference type="Proteomes" id="UP000430272">
    <property type="component" value="Unassembled WGS sequence"/>
</dbReference>
<dbReference type="InterPro" id="IPR036263">
    <property type="entry name" value="Chorismate_II_sf"/>
</dbReference>
<dbReference type="InterPro" id="IPR051331">
    <property type="entry name" value="Chorismate_mutase-related"/>
</dbReference>
<dbReference type="PIRSF" id="PIRSF029775">
    <property type="entry name" value="Isochor_pyr_lyas"/>
    <property type="match status" value="1"/>
</dbReference>
<dbReference type="GO" id="GO:0009697">
    <property type="term" value="P:salicylic acid biosynthetic process"/>
    <property type="evidence" value="ECO:0007669"/>
    <property type="project" value="InterPro"/>
</dbReference>
<dbReference type="PROSITE" id="PS51168">
    <property type="entry name" value="CHORISMATE_MUT_2"/>
    <property type="match status" value="1"/>
</dbReference>
<evidence type="ECO:0000259" key="4">
    <source>
        <dbReference type="PROSITE" id="PS51168"/>
    </source>
</evidence>
<evidence type="ECO:0000313" key="6">
    <source>
        <dbReference type="Proteomes" id="UP000430272"/>
    </source>
</evidence>
<dbReference type="EMBL" id="WTYD01000001">
    <property type="protein sequence ID" value="MXO53258.1"/>
    <property type="molecule type" value="Genomic_DNA"/>
</dbReference>
<keyword evidence="6" id="KW-1185">Reference proteome</keyword>
<dbReference type="PANTHER" id="PTHR38041:SF1">
    <property type="entry name" value="CHORISMATE MUTASE"/>
    <property type="match status" value="1"/>
</dbReference>
<dbReference type="AlphaFoldDB" id="A0A844Y898"/>
<reference evidence="5 6" key="1">
    <citation type="submission" date="2019-12" db="EMBL/GenBank/DDBJ databases">
        <title>Genomic-based taxomic classification of the family Erythrobacteraceae.</title>
        <authorList>
            <person name="Xu L."/>
        </authorList>
    </citation>
    <scope>NUCLEOTIDE SEQUENCE [LARGE SCALE GENOMIC DNA]</scope>
    <source>
        <strain evidence="5 6">JCM 17468</strain>
    </source>
</reference>
<feature type="binding site" evidence="3">
    <location>
        <position position="46"/>
    </location>
    <ligand>
        <name>substrate</name>
    </ligand>
</feature>
<dbReference type="SUPFAM" id="SSF48600">
    <property type="entry name" value="Chorismate mutase II"/>
    <property type="match status" value="1"/>
</dbReference>